<dbReference type="Proteomes" id="UP000019260">
    <property type="component" value="Chromosome"/>
</dbReference>
<feature type="coiled-coil region" evidence="1">
    <location>
        <begin position="44"/>
        <end position="122"/>
    </location>
</feature>
<dbReference type="AlphaFoldDB" id="W6AMD5"/>
<accession>W6AMD5</accession>
<organism evidence="2 3">
    <name type="scientific">Spiroplasma mirum ATCC 29335</name>
    <dbReference type="NCBI Taxonomy" id="838561"/>
    <lineage>
        <taxon>Bacteria</taxon>
        <taxon>Bacillati</taxon>
        <taxon>Mycoplasmatota</taxon>
        <taxon>Mollicutes</taxon>
        <taxon>Entomoplasmatales</taxon>
        <taxon>Spiroplasmataceae</taxon>
        <taxon>Spiroplasma</taxon>
    </lineage>
</organism>
<name>W6AMD5_9MOLU</name>
<reference evidence="2 3" key="1">
    <citation type="submission" date="2013-09" db="EMBL/GenBank/DDBJ databases">
        <title>Complete genome sequence of Spiroplasma mirum suckling mouse cataract agent.</title>
        <authorList>
            <person name="Landry C.A."/>
            <person name="Bastian F.O."/>
            <person name="Thune R.L."/>
        </authorList>
    </citation>
    <scope>NUCLEOTIDE SEQUENCE [LARGE SCALE GENOMIC DNA]</scope>
    <source>
        <strain evidence="2 3">SMCA</strain>
    </source>
</reference>
<evidence type="ECO:0000256" key="1">
    <source>
        <dbReference type="SAM" id="Coils"/>
    </source>
</evidence>
<dbReference type="EMBL" id="CP006720">
    <property type="protein sequence ID" value="AHI57880.1"/>
    <property type="molecule type" value="Genomic_DNA"/>
</dbReference>
<gene>
    <name evidence="2" type="ORF">P344_02675</name>
</gene>
<dbReference type="KEGG" id="smia:P344_02675"/>
<protein>
    <submittedName>
        <fullName evidence="2">Uncharacterized protein</fullName>
    </submittedName>
</protein>
<evidence type="ECO:0000313" key="2">
    <source>
        <dbReference type="EMBL" id="AHI57880.1"/>
    </source>
</evidence>
<keyword evidence="3" id="KW-1185">Reference proteome</keyword>
<dbReference type="RefSeq" id="WP_025317245.1">
    <property type="nucleotide sequence ID" value="NZ_CP002082.1"/>
</dbReference>
<evidence type="ECO:0000313" key="3">
    <source>
        <dbReference type="Proteomes" id="UP000019260"/>
    </source>
</evidence>
<sequence>MFQYFLREKYLYFLILIHQSKFFVKNAQQILGSITELYENNNKLDILNKQLNQSTEEYIQKLNENITIQETLNQNKTKYIKELEITLRTQEKLHKQQLEQNNEKHQKEIEKLKTLVGKQEELKKFLIAVKTILSIKIQ</sequence>
<proteinExistence type="predicted"/>
<dbReference type="HOGENOM" id="CLU_1853960_0_0_14"/>
<keyword evidence="1" id="KW-0175">Coiled coil</keyword>